<accession>A0A6G7KA79</accession>
<dbReference type="Pfam" id="PF20476">
    <property type="entry name" value="DUF6718"/>
    <property type="match status" value="1"/>
</dbReference>
<sequence length="86" mass="9875">MVEKFLLARTYKKKGSAAIPLEAVDFLTYIPQLEATFKRNAEFLIVSKEAEMAFDEAWPEYAPTEVVDNAASFEKVVEEKTKREKK</sequence>
<reference evidence="1 2" key="1">
    <citation type="journal article" date="2017" name="Int. J. Syst. Evol. Microbiol.">
        <title>Jeotgalibaca porci sp. nov. and Jeotgalibaca arthritidis sp. nov., isolated from pigs, and emended description of the genus Jeotgalibaca.</title>
        <authorList>
            <person name="Zamora L."/>
            <person name="Perez-Sancho M."/>
            <person name="Dominguez L."/>
            <person name="Fernandez-Garayzabal J.F."/>
            <person name="Vela A.I."/>
        </authorList>
    </citation>
    <scope>NUCLEOTIDE SEQUENCE [LARGE SCALE GENOMIC DNA]</scope>
    <source>
        <strain evidence="1 2">CECT 9157</strain>
    </source>
</reference>
<dbReference type="RefSeq" id="WP_166162213.1">
    <property type="nucleotide sequence ID" value="NZ_CP049740.1"/>
</dbReference>
<protein>
    <submittedName>
        <fullName evidence="1">Uncharacterized protein</fullName>
    </submittedName>
</protein>
<proteinExistence type="predicted"/>
<gene>
    <name evidence="1" type="ORF">G7057_06735</name>
</gene>
<dbReference type="EMBL" id="CP049740">
    <property type="protein sequence ID" value="QII82156.1"/>
    <property type="molecule type" value="Genomic_DNA"/>
</dbReference>
<dbReference type="Proteomes" id="UP000501451">
    <property type="component" value="Chromosome"/>
</dbReference>
<keyword evidence="2" id="KW-1185">Reference proteome</keyword>
<evidence type="ECO:0000313" key="2">
    <source>
        <dbReference type="Proteomes" id="UP000501451"/>
    </source>
</evidence>
<organism evidence="1 2">
    <name type="scientific">Jeotgalibaca arthritidis</name>
    <dbReference type="NCBI Taxonomy" id="1868794"/>
    <lineage>
        <taxon>Bacteria</taxon>
        <taxon>Bacillati</taxon>
        <taxon>Bacillota</taxon>
        <taxon>Bacilli</taxon>
        <taxon>Lactobacillales</taxon>
        <taxon>Carnobacteriaceae</taxon>
        <taxon>Jeotgalibaca</taxon>
    </lineage>
</organism>
<dbReference type="AlphaFoldDB" id="A0A6G7KA79"/>
<dbReference type="InterPro" id="IPR046564">
    <property type="entry name" value="DUF6718"/>
</dbReference>
<dbReference type="KEGG" id="jar:G7057_06735"/>
<evidence type="ECO:0000313" key="1">
    <source>
        <dbReference type="EMBL" id="QII82156.1"/>
    </source>
</evidence>
<name>A0A6G7KA79_9LACT</name>